<dbReference type="Proteomes" id="UP001589906">
    <property type="component" value="Unassembled WGS sequence"/>
</dbReference>
<dbReference type="RefSeq" id="WP_376834313.1">
    <property type="nucleotide sequence ID" value="NZ_JBHLSW010000003.1"/>
</dbReference>
<organism evidence="2 3">
    <name type="scientific">Brevundimonas balnearis</name>
    <dbReference type="NCBI Taxonomy" id="1572858"/>
    <lineage>
        <taxon>Bacteria</taxon>
        <taxon>Pseudomonadati</taxon>
        <taxon>Pseudomonadota</taxon>
        <taxon>Alphaproteobacteria</taxon>
        <taxon>Caulobacterales</taxon>
        <taxon>Caulobacteraceae</taxon>
        <taxon>Brevundimonas</taxon>
    </lineage>
</organism>
<keyword evidence="3" id="KW-1185">Reference proteome</keyword>
<evidence type="ECO:0000313" key="3">
    <source>
        <dbReference type="Proteomes" id="UP001589906"/>
    </source>
</evidence>
<reference evidence="2 3" key="1">
    <citation type="submission" date="2024-09" db="EMBL/GenBank/DDBJ databases">
        <authorList>
            <person name="Sun Q."/>
            <person name="Mori K."/>
        </authorList>
    </citation>
    <scope>NUCLEOTIDE SEQUENCE [LARGE SCALE GENOMIC DNA]</scope>
    <source>
        <strain evidence="2 3">NCAIM B.02621</strain>
    </source>
</reference>
<gene>
    <name evidence="2" type="ORF">ACFFGE_03430</name>
</gene>
<comment type="caution">
    <text evidence="2">The sequence shown here is derived from an EMBL/GenBank/DDBJ whole genome shotgun (WGS) entry which is preliminary data.</text>
</comment>
<dbReference type="InterPro" id="IPR007712">
    <property type="entry name" value="RelE/ParE_toxin"/>
</dbReference>
<dbReference type="Pfam" id="PF05016">
    <property type="entry name" value="ParE_toxin"/>
    <property type="match status" value="1"/>
</dbReference>
<sequence>MSYRLSREADDDLSAIFWDGLERFGAARTERYLEELEKLFAFLADFPDAARLRTEIDPPVRAYPHEAHMILYETEGPDIVIVRIRFARENWIAAPYGDAP</sequence>
<proteinExistence type="predicted"/>
<protein>
    <submittedName>
        <fullName evidence="2">Type II toxin-antitoxin system RelE/ParE family toxin</fullName>
    </submittedName>
</protein>
<dbReference type="Gene3D" id="3.30.2310.20">
    <property type="entry name" value="RelE-like"/>
    <property type="match status" value="1"/>
</dbReference>
<evidence type="ECO:0000313" key="2">
    <source>
        <dbReference type="EMBL" id="MFC0632928.1"/>
    </source>
</evidence>
<accession>A0ABV6R2Q5</accession>
<evidence type="ECO:0000256" key="1">
    <source>
        <dbReference type="ARBA" id="ARBA00022649"/>
    </source>
</evidence>
<dbReference type="InterPro" id="IPR035093">
    <property type="entry name" value="RelE/ParE_toxin_dom_sf"/>
</dbReference>
<keyword evidence="1" id="KW-1277">Toxin-antitoxin system</keyword>
<name>A0ABV6R2Q5_9CAUL</name>
<dbReference type="EMBL" id="JBHLSW010000003">
    <property type="protein sequence ID" value="MFC0632928.1"/>
    <property type="molecule type" value="Genomic_DNA"/>
</dbReference>